<dbReference type="RefSeq" id="WP_006956718.1">
    <property type="nucleotide sequence ID" value="NZ_CH672409.1"/>
</dbReference>
<evidence type="ECO:0000313" key="2">
    <source>
        <dbReference type="EMBL" id="EAQ31583.1"/>
    </source>
</evidence>
<protein>
    <submittedName>
        <fullName evidence="2">Uncharacterized protein</fullName>
    </submittedName>
</protein>
<dbReference type="InterPro" id="IPR045584">
    <property type="entry name" value="Pilin-like"/>
</dbReference>
<keyword evidence="1" id="KW-0812">Transmembrane</keyword>
<keyword evidence="1" id="KW-0472">Membrane</keyword>
<reference evidence="2 3" key="1">
    <citation type="submission" date="2006-01" db="EMBL/GenBank/DDBJ databases">
        <authorList>
            <person name="Brettar I."/>
            <person name="Hofle M."/>
            <person name="Ferriera S."/>
            <person name="Johnson J."/>
            <person name="Kravitz S."/>
            <person name="Halpern A."/>
            <person name="Remington K."/>
            <person name="Beeson K."/>
            <person name="Tran B."/>
            <person name="Rogers Y.-H."/>
            <person name="Friedman R."/>
            <person name="Venter J.C."/>
        </authorList>
    </citation>
    <scope>NUCLEOTIDE SEQUENCE [LARGE SCALE GENOMIC DNA]</scope>
    <source>
        <strain evidence="2 3">OS145</strain>
    </source>
</reference>
<comment type="caution">
    <text evidence="2">The sequence shown here is derived from an EMBL/GenBank/DDBJ whole genome shotgun (WGS) entry which is preliminary data.</text>
</comment>
<dbReference type="Pfam" id="PF07963">
    <property type="entry name" value="N_methyl"/>
    <property type="match status" value="1"/>
</dbReference>
<sequence>MSKQTLNAGFTLIELIIVIVVIGVLAVTAAPKFFDFGTAARTNAVKSMSGTLTEASKHIDAALQLPNRVIYVNGSPWLDVNGDGIIEADATSDQENPRNNVSRDIKLIKNDVDQLGPDNFEVAKMVSFSEDVIIEVGERHQTYIGFDRDDDGEIADDNCRVYFTQPINSRGTFVANKTDGC</sequence>
<dbReference type="Proteomes" id="UP000016543">
    <property type="component" value="Unassembled WGS sequence"/>
</dbReference>
<organism evidence="2 3">
    <name type="scientific">Idiomarina baltica OS145</name>
    <dbReference type="NCBI Taxonomy" id="314276"/>
    <lineage>
        <taxon>Bacteria</taxon>
        <taxon>Pseudomonadati</taxon>
        <taxon>Pseudomonadota</taxon>
        <taxon>Gammaproteobacteria</taxon>
        <taxon>Alteromonadales</taxon>
        <taxon>Idiomarinaceae</taxon>
        <taxon>Idiomarina</taxon>
    </lineage>
</organism>
<evidence type="ECO:0000256" key="1">
    <source>
        <dbReference type="SAM" id="Phobius"/>
    </source>
</evidence>
<dbReference type="PROSITE" id="PS00409">
    <property type="entry name" value="PROKAR_NTER_METHYL"/>
    <property type="match status" value="1"/>
</dbReference>
<dbReference type="SUPFAM" id="SSF54523">
    <property type="entry name" value="Pili subunits"/>
    <property type="match status" value="1"/>
</dbReference>
<dbReference type="EMBL" id="AAMX01000014">
    <property type="protein sequence ID" value="EAQ31583.1"/>
    <property type="molecule type" value="Genomic_DNA"/>
</dbReference>
<accession>A0ABM9WKV6</accession>
<dbReference type="NCBIfam" id="TIGR02532">
    <property type="entry name" value="IV_pilin_GFxxxE"/>
    <property type="match status" value="1"/>
</dbReference>
<keyword evidence="1" id="KW-1133">Transmembrane helix</keyword>
<dbReference type="Gene3D" id="3.30.700.10">
    <property type="entry name" value="Glycoprotein, Type 4 Pilin"/>
    <property type="match status" value="1"/>
</dbReference>
<gene>
    <name evidence="2" type="ORF">OS145_05050</name>
</gene>
<feature type="transmembrane region" description="Helical" evidence="1">
    <location>
        <begin position="12"/>
        <end position="34"/>
    </location>
</feature>
<proteinExistence type="predicted"/>
<name>A0ABM9WKV6_9GAMM</name>
<evidence type="ECO:0000313" key="3">
    <source>
        <dbReference type="Proteomes" id="UP000016543"/>
    </source>
</evidence>
<dbReference type="InterPro" id="IPR012902">
    <property type="entry name" value="N_methyl_site"/>
</dbReference>
<keyword evidence="3" id="KW-1185">Reference proteome</keyword>